<dbReference type="OrthoDB" id="2290043at2759"/>
<organism evidence="2 3">
    <name type="scientific">Syncephalis pseudoplumigaleata</name>
    <dbReference type="NCBI Taxonomy" id="1712513"/>
    <lineage>
        <taxon>Eukaryota</taxon>
        <taxon>Fungi</taxon>
        <taxon>Fungi incertae sedis</taxon>
        <taxon>Zoopagomycota</taxon>
        <taxon>Zoopagomycotina</taxon>
        <taxon>Zoopagomycetes</taxon>
        <taxon>Zoopagales</taxon>
        <taxon>Piptocephalidaceae</taxon>
        <taxon>Syncephalis</taxon>
    </lineage>
</organism>
<sequence length="926" mass="103239">MHASALEPPNSNSDDDDDAAMLSSSFASAVSVASLPSIASSSSCSSSFIRSRRRAPATTLATSPATKAIVIPSKTDAATYVAATIESFPKSTSPLGSYDDDSDDLFYSSFETLSCYDEFKFVITEFGVISQIKTKPVSARHPLQASYKPSPMVGADGSSSSSGGGGLASLARICASALGIGGFGASADGIADHVSGRAASRISPIMLDPSKAVGQPIFRYVHNDDLPILCRTLSRAHDRVARCAIRWTADMDRKAAGIASSSRVQYKGGNTDNATAAAAQRQPGSPLRCTSLRWRWVWISIRQYDSLMICTLRRPLDEDYDEDDEDEDDDAGSSGTVRARSGTFSGLSEYLLSFLLPSTENDEEEEEGEGLFRSDFDGDDAIAETGQPSAKRRIWQQRYREQHSLNDDEEIRWLQWYIKTLYASGLLAPSADDDDCNIDWFRAYCHRRACDANLFKNDPKRVKDIEEAAALGSRKRAIVLDRIFMVHSSLDECHVLEHCQPKATSSRERYWRNHRLHCAGADLYVTTQGNTSITDTFLTFTADTSASQDAHRRFTGILVWPVSRMSSMEPRRLPYPKCKYLGIRGRWLLFSTRETHASDGVEMERVLVHVMDLATARSSVYQADAEPWRVHLQRVTEDTATVLFMAQNTVGERNMIDWSLWQFSVSQVEGSPCCLMRGSYQRDEYSYELDIRRVDDDRFIIVHPDTEVVTQEEKPNEDILTLAVMSTQHSGQEQPVDNKQPVWSRYTTISFVKEMIAQERIVVFSGDDWFVHSLYDGSILSRTSVQTIEPILDAFCSAQADDNFYMPEYYWRNYVLCPSKDGESLIAVDIVHPERTGKLKHSHLFDRYNVNAKEASFLAPSSMEHQPFTPAKRGHYSGLTISVCSIHALHVVIAGYEYKMLDLSVDCDSLGVSGYECEDGGCVEDE</sequence>
<dbReference type="AlphaFoldDB" id="A0A4P9Z4Z2"/>
<name>A0A4P9Z4Z2_9FUNG</name>
<reference evidence="3" key="1">
    <citation type="journal article" date="2018" name="Nat. Microbiol.">
        <title>Leveraging single-cell genomics to expand the fungal tree of life.</title>
        <authorList>
            <person name="Ahrendt S.R."/>
            <person name="Quandt C.A."/>
            <person name="Ciobanu D."/>
            <person name="Clum A."/>
            <person name="Salamov A."/>
            <person name="Andreopoulos B."/>
            <person name="Cheng J.F."/>
            <person name="Woyke T."/>
            <person name="Pelin A."/>
            <person name="Henrissat B."/>
            <person name="Reynolds N.K."/>
            <person name="Benny G.L."/>
            <person name="Smith M.E."/>
            <person name="James T.Y."/>
            <person name="Grigoriev I.V."/>
        </authorList>
    </citation>
    <scope>NUCLEOTIDE SEQUENCE [LARGE SCALE GENOMIC DNA]</scope>
    <source>
        <strain evidence="3">Benny S71-1</strain>
    </source>
</reference>
<feature type="compositionally biased region" description="Acidic residues" evidence="1">
    <location>
        <begin position="360"/>
        <end position="369"/>
    </location>
</feature>
<dbReference type="Proteomes" id="UP000278143">
    <property type="component" value="Unassembled WGS sequence"/>
</dbReference>
<feature type="compositionally biased region" description="Acidic residues" evidence="1">
    <location>
        <begin position="319"/>
        <end position="331"/>
    </location>
</feature>
<evidence type="ECO:0000313" key="2">
    <source>
        <dbReference type="EMBL" id="RKP27667.1"/>
    </source>
</evidence>
<evidence type="ECO:0000313" key="3">
    <source>
        <dbReference type="Proteomes" id="UP000278143"/>
    </source>
</evidence>
<feature type="region of interest" description="Disordered" evidence="1">
    <location>
        <begin position="319"/>
        <end position="340"/>
    </location>
</feature>
<feature type="region of interest" description="Disordered" evidence="1">
    <location>
        <begin position="359"/>
        <end position="380"/>
    </location>
</feature>
<keyword evidence="3" id="KW-1185">Reference proteome</keyword>
<dbReference type="EMBL" id="KZ989171">
    <property type="protein sequence ID" value="RKP27667.1"/>
    <property type="molecule type" value="Genomic_DNA"/>
</dbReference>
<accession>A0A4P9Z4Z2</accession>
<protein>
    <submittedName>
        <fullName evidence="2">Uncharacterized protein</fullName>
    </submittedName>
</protein>
<evidence type="ECO:0000256" key="1">
    <source>
        <dbReference type="SAM" id="MobiDB-lite"/>
    </source>
</evidence>
<gene>
    <name evidence="2" type="ORF">SYNPS1DRAFT_26695</name>
</gene>
<proteinExistence type="predicted"/>